<evidence type="ECO:0000259" key="3">
    <source>
        <dbReference type="PROSITE" id="PS50026"/>
    </source>
</evidence>
<dbReference type="Gene3D" id="2.60.120.200">
    <property type="match status" value="1"/>
</dbReference>
<dbReference type="InterPro" id="IPR013320">
    <property type="entry name" value="ConA-like_dom_sf"/>
</dbReference>
<dbReference type="InterPro" id="IPR050372">
    <property type="entry name" value="Neurexin-related_CASP"/>
</dbReference>
<proteinExistence type="predicted"/>
<dbReference type="AlphaFoldDB" id="E4WWH3"/>
<keyword evidence="1" id="KW-1015">Disulfide bond</keyword>
<organism evidence="4">
    <name type="scientific">Oikopleura dioica</name>
    <name type="common">Tunicate</name>
    <dbReference type="NCBI Taxonomy" id="34765"/>
    <lineage>
        <taxon>Eukaryota</taxon>
        <taxon>Metazoa</taxon>
        <taxon>Chordata</taxon>
        <taxon>Tunicata</taxon>
        <taxon>Appendicularia</taxon>
        <taxon>Copelata</taxon>
        <taxon>Oikopleuridae</taxon>
        <taxon>Oikopleura</taxon>
    </lineage>
</organism>
<dbReference type="Proteomes" id="UP000001307">
    <property type="component" value="Unassembled WGS sequence"/>
</dbReference>
<gene>
    <name evidence="4" type="ORF">GSOID_T00009245001</name>
</gene>
<name>E4WWH3_OIKDI</name>
<evidence type="ECO:0000313" key="4">
    <source>
        <dbReference type="EMBL" id="CBY21477.1"/>
    </source>
</evidence>
<dbReference type="GO" id="GO:0016020">
    <property type="term" value="C:membrane"/>
    <property type="evidence" value="ECO:0007669"/>
    <property type="project" value="UniProtKB-SubCell"/>
</dbReference>
<comment type="caution">
    <text evidence="2">Lacks conserved residue(s) required for the propagation of feature annotation.</text>
</comment>
<evidence type="ECO:0000256" key="2">
    <source>
        <dbReference type="PROSITE-ProRule" id="PRU00076"/>
    </source>
</evidence>
<dbReference type="InParanoid" id="E4WWH3"/>
<evidence type="ECO:0000256" key="1">
    <source>
        <dbReference type="ARBA" id="ARBA00023157"/>
    </source>
</evidence>
<dbReference type="Gene3D" id="2.10.25.10">
    <property type="entry name" value="Laminin"/>
    <property type="match status" value="1"/>
</dbReference>
<protein>
    <recommendedName>
        <fullName evidence="3">EGF-like domain-containing protein</fullName>
    </recommendedName>
</protein>
<feature type="domain" description="EGF-like" evidence="3">
    <location>
        <begin position="173"/>
        <end position="210"/>
    </location>
</feature>
<dbReference type="PANTHER" id="PTHR15036">
    <property type="entry name" value="PIKACHURIN-LIKE PROTEIN"/>
    <property type="match status" value="1"/>
</dbReference>
<dbReference type="SUPFAM" id="SSF49899">
    <property type="entry name" value="Concanavalin A-like lectins/glucanases"/>
    <property type="match status" value="1"/>
</dbReference>
<dbReference type="EMBL" id="FN653017">
    <property type="protein sequence ID" value="CBY21477.1"/>
    <property type="molecule type" value="Genomic_DNA"/>
</dbReference>
<dbReference type="InterPro" id="IPR000742">
    <property type="entry name" value="EGF"/>
</dbReference>
<evidence type="ECO:0000313" key="5">
    <source>
        <dbReference type="Proteomes" id="UP000001307"/>
    </source>
</evidence>
<keyword evidence="5" id="KW-1185">Reference proteome</keyword>
<dbReference type="OrthoDB" id="5989513at2759"/>
<reference evidence="4" key="1">
    <citation type="journal article" date="2010" name="Science">
        <title>Plasticity of animal genome architecture unmasked by rapid evolution of a pelagic tunicate.</title>
        <authorList>
            <person name="Denoeud F."/>
            <person name="Henriet S."/>
            <person name="Mungpakdee S."/>
            <person name="Aury J.M."/>
            <person name="Da Silva C."/>
            <person name="Brinkmann H."/>
            <person name="Mikhaleva J."/>
            <person name="Olsen L.C."/>
            <person name="Jubin C."/>
            <person name="Canestro C."/>
            <person name="Bouquet J.M."/>
            <person name="Danks G."/>
            <person name="Poulain J."/>
            <person name="Campsteijn C."/>
            <person name="Adamski M."/>
            <person name="Cross I."/>
            <person name="Yadetie F."/>
            <person name="Muffato M."/>
            <person name="Louis A."/>
            <person name="Butcher S."/>
            <person name="Tsagkogeorga G."/>
            <person name="Konrad A."/>
            <person name="Singh S."/>
            <person name="Jensen M.F."/>
            <person name="Cong E.H."/>
            <person name="Eikeseth-Otteraa H."/>
            <person name="Noel B."/>
            <person name="Anthouard V."/>
            <person name="Porcel B.M."/>
            <person name="Kachouri-Lafond R."/>
            <person name="Nishino A."/>
            <person name="Ugolini M."/>
            <person name="Chourrout P."/>
            <person name="Nishida H."/>
            <person name="Aasland R."/>
            <person name="Huzurbazar S."/>
            <person name="Westhof E."/>
            <person name="Delsuc F."/>
            <person name="Lehrach H."/>
            <person name="Reinhardt R."/>
            <person name="Weissenbach J."/>
            <person name="Roy S.W."/>
            <person name="Artiguenave F."/>
            <person name="Postlethwait J.H."/>
            <person name="Manak J.R."/>
            <person name="Thompson E.M."/>
            <person name="Jaillon O."/>
            <person name="Du Pasquier L."/>
            <person name="Boudinot P."/>
            <person name="Liberles D.A."/>
            <person name="Volff J.N."/>
            <person name="Philippe H."/>
            <person name="Lenhard B."/>
            <person name="Roest Crollius H."/>
            <person name="Wincker P."/>
            <person name="Chourrout D."/>
        </authorList>
    </citation>
    <scope>NUCLEOTIDE SEQUENCE [LARGE SCALE GENOMIC DNA]</scope>
</reference>
<dbReference type="PANTHER" id="PTHR15036:SF49">
    <property type="entry name" value="AXOTACTIN"/>
    <property type="match status" value="1"/>
</dbReference>
<keyword evidence="2" id="KW-0245">EGF-like domain</keyword>
<dbReference type="PROSITE" id="PS50026">
    <property type="entry name" value="EGF_3"/>
    <property type="match status" value="1"/>
</dbReference>
<sequence length="340" mass="37098">MPNPSNPFTFLTRESWQRTDSKIRADILWKNSRKYQLKIELRSASYENACLTFIPRTTEEDGLIFWAGPADLVNQSSLRNTFCSQSELTELKGRSQAEQLPLRNINPNGKWEGFLDNSAVIIGGLPRYLWGTTASPVTSSEGYLGCVGNIQLNGNTMFLQQKARQIEKGCSGPLVSCSAFYCKNGGLCRQGWDGPKCDCSGTSFIGDTCTKLVGGQGEFRDSGAVVIVPLPLEDSLSSDLISVLIQVPDKPNTNTEPSSGLLSPNETSLIPLTVQTILTVTSSGTSDAFELNLVSQHFRAKSTSSTLTCVVQSFHHGPWSITHSQNKITIRGSGEYIDTI</sequence>
<accession>E4WWH3</accession>